<evidence type="ECO:0000256" key="8">
    <source>
        <dbReference type="HAMAP-Rule" id="MF_00500"/>
    </source>
</evidence>
<dbReference type="GO" id="GO:0005829">
    <property type="term" value="C:cytosol"/>
    <property type="evidence" value="ECO:0007669"/>
    <property type="project" value="TreeGrafter"/>
</dbReference>
<keyword evidence="6 8" id="KW-0687">Ribonucleoprotein</keyword>
<dbReference type="GO" id="GO:0006412">
    <property type="term" value="P:translation"/>
    <property type="evidence" value="ECO:0007669"/>
    <property type="project" value="UniProtKB-UniRule"/>
</dbReference>
<dbReference type="Pfam" id="PF01649">
    <property type="entry name" value="Ribosomal_S20p"/>
    <property type="match status" value="1"/>
</dbReference>
<comment type="similarity">
    <text evidence="2 8">Belongs to the bacterial ribosomal protein bS20 family.</text>
</comment>
<feature type="region of interest" description="Disordered" evidence="9">
    <location>
        <begin position="1"/>
        <end position="27"/>
    </location>
</feature>
<keyword evidence="4 8" id="KW-0694">RNA-binding</keyword>
<dbReference type="GO" id="GO:0070181">
    <property type="term" value="F:small ribosomal subunit rRNA binding"/>
    <property type="evidence" value="ECO:0007669"/>
    <property type="project" value="TreeGrafter"/>
</dbReference>
<dbReference type="HAMAP" id="MF_00500">
    <property type="entry name" value="Ribosomal_bS20"/>
    <property type="match status" value="1"/>
</dbReference>
<dbReference type="InterPro" id="IPR036510">
    <property type="entry name" value="Ribosomal_bS20_sf"/>
</dbReference>
<evidence type="ECO:0000256" key="3">
    <source>
        <dbReference type="ARBA" id="ARBA00022730"/>
    </source>
</evidence>
<comment type="function">
    <text evidence="1 8">Binds directly to 16S ribosomal RNA.</text>
</comment>
<evidence type="ECO:0000256" key="5">
    <source>
        <dbReference type="ARBA" id="ARBA00022980"/>
    </source>
</evidence>
<feature type="compositionally biased region" description="Basic and acidic residues" evidence="9">
    <location>
        <begin position="13"/>
        <end position="22"/>
    </location>
</feature>
<evidence type="ECO:0000256" key="6">
    <source>
        <dbReference type="ARBA" id="ARBA00023274"/>
    </source>
</evidence>
<evidence type="ECO:0000313" key="10">
    <source>
        <dbReference type="EMBL" id="AOV07918.1"/>
    </source>
</evidence>
<proteinExistence type="inferred from homology"/>
<dbReference type="PANTHER" id="PTHR33398:SF1">
    <property type="entry name" value="SMALL RIBOSOMAL SUBUNIT PROTEIN BS20C"/>
    <property type="match status" value="1"/>
</dbReference>
<gene>
    <name evidence="8" type="primary">rpsT</name>
    <name evidence="10" type="ORF">BI350_10460</name>
</gene>
<keyword evidence="5 8" id="KW-0689">Ribosomal protein</keyword>
<keyword evidence="3 8" id="KW-0699">rRNA-binding</keyword>
<dbReference type="SUPFAM" id="SSF46992">
    <property type="entry name" value="Ribosomal protein S20"/>
    <property type="match status" value="1"/>
</dbReference>
<keyword evidence="11" id="KW-1185">Reference proteome</keyword>
<dbReference type="PANTHER" id="PTHR33398">
    <property type="entry name" value="30S RIBOSOMAL PROTEIN S20"/>
    <property type="match status" value="1"/>
</dbReference>
<accession>A0A1D8JGU3</accession>
<dbReference type="EMBL" id="CP017560">
    <property type="protein sequence ID" value="AOV07918.1"/>
    <property type="molecule type" value="Genomic_DNA"/>
</dbReference>
<organism evidence="10 11">
    <name type="scientific">Sporosarcina ureilytica</name>
    <dbReference type="NCBI Taxonomy" id="298596"/>
    <lineage>
        <taxon>Bacteria</taxon>
        <taxon>Bacillati</taxon>
        <taxon>Bacillota</taxon>
        <taxon>Bacilli</taxon>
        <taxon>Bacillales</taxon>
        <taxon>Caryophanaceae</taxon>
        <taxon>Sporosarcina</taxon>
    </lineage>
</organism>
<dbReference type="AlphaFoldDB" id="A0A1D8JGU3"/>
<dbReference type="RefSeq" id="WP_075528064.1">
    <property type="nucleotide sequence ID" value="NZ_CP017560.1"/>
</dbReference>
<dbReference type="Proteomes" id="UP000185746">
    <property type="component" value="Chromosome"/>
</dbReference>
<dbReference type="NCBIfam" id="TIGR00029">
    <property type="entry name" value="S20"/>
    <property type="match status" value="1"/>
</dbReference>
<evidence type="ECO:0000256" key="7">
    <source>
        <dbReference type="ARBA" id="ARBA00035136"/>
    </source>
</evidence>
<evidence type="ECO:0000256" key="1">
    <source>
        <dbReference type="ARBA" id="ARBA00003134"/>
    </source>
</evidence>
<dbReference type="KEGG" id="surl:BI350_10460"/>
<name>A0A1D8JGU3_9BACL</name>
<dbReference type="FunFam" id="1.20.58.110:FF:000001">
    <property type="entry name" value="30S ribosomal protein S20"/>
    <property type="match status" value="1"/>
</dbReference>
<reference evidence="10 11" key="1">
    <citation type="submission" date="2016-09" db="EMBL/GenBank/DDBJ databases">
        <title>Complete genome sequence of the Lysinibacillus sphaericus LMG 22257, a specie of Bacillus with ureolytic activity that can effectively biodeposit calcium carbonate.</title>
        <authorList>
            <person name="Yan W."/>
        </authorList>
    </citation>
    <scope>NUCLEOTIDE SEQUENCE [LARGE SCALE GENOMIC DNA]</scope>
    <source>
        <strain evidence="10 11">LMG 22257</strain>
    </source>
</reference>
<evidence type="ECO:0000256" key="9">
    <source>
        <dbReference type="SAM" id="MobiDB-lite"/>
    </source>
</evidence>
<sequence length="83" mass="9138">MPNIKSAIKRVKQGAERNERNAHAKATMRTAIRKAELALDNKEENASVLLSHAVKLIDTAAGKGLIHKNNASRQKARLTRKAL</sequence>
<evidence type="ECO:0000256" key="4">
    <source>
        <dbReference type="ARBA" id="ARBA00022884"/>
    </source>
</evidence>
<protein>
    <recommendedName>
        <fullName evidence="7 8">Small ribosomal subunit protein bS20</fullName>
    </recommendedName>
</protein>
<dbReference type="InterPro" id="IPR002583">
    <property type="entry name" value="Ribosomal_bS20"/>
</dbReference>
<dbReference type="GO" id="GO:0015935">
    <property type="term" value="C:small ribosomal subunit"/>
    <property type="evidence" value="ECO:0007669"/>
    <property type="project" value="TreeGrafter"/>
</dbReference>
<dbReference type="Gene3D" id="1.20.58.110">
    <property type="entry name" value="Ribosomal protein S20"/>
    <property type="match status" value="1"/>
</dbReference>
<dbReference type="GO" id="GO:0003735">
    <property type="term" value="F:structural constituent of ribosome"/>
    <property type="evidence" value="ECO:0007669"/>
    <property type="project" value="InterPro"/>
</dbReference>
<evidence type="ECO:0000256" key="2">
    <source>
        <dbReference type="ARBA" id="ARBA00007634"/>
    </source>
</evidence>
<evidence type="ECO:0000313" key="11">
    <source>
        <dbReference type="Proteomes" id="UP000185746"/>
    </source>
</evidence>